<dbReference type="RefSeq" id="WP_146838508.1">
    <property type="nucleotide sequence ID" value="NZ_BJVQ01000037.1"/>
</dbReference>
<comment type="caution">
    <text evidence="3">The sequence shown here is derived from an EMBL/GenBank/DDBJ whole genome shotgun (WGS) entry which is preliminary data.</text>
</comment>
<accession>A0A511FDU5</accession>
<keyword evidence="2" id="KW-0812">Transmembrane</keyword>
<gene>
    <name evidence="3" type="ORF">CHO01_25410</name>
    <name evidence="4" type="ORF">HNR08_001244</name>
</gene>
<evidence type="ECO:0000313" key="3">
    <source>
        <dbReference type="EMBL" id="GEL47425.1"/>
    </source>
</evidence>
<organism evidence="3 5">
    <name type="scientific">Cellulomonas hominis</name>
    <dbReference type="NCBI Taxonomy" id="156981"/>
    <lineage>
        <taxon>Bacteria</taxon>
        <taxon>Bacillati</taxon>
        <taxon>Actinomycetota</taxon>
        <taxon>Actinomycetes</taxon>
        <taxon>Micrococcales</taxon>
        <taxon>Cellulomonadaceae</taxon>
        <taxon>Cellulomonas</taxon>
    </lineage>
</organism>
<keyword evidence="2" id="KW-0472">Membrane</keyword>
<feature type="transmembrane region" description="Helical" evidence="2">
    <location>
        <begin position="32"/>
        <end position="54"/>
    </location>
</feature>
<evidence type="ECO:0000313" key="4">
    <source>
        <dbReference type="EMBL" id="MBB5472508.1"/>
    </source>
</evidence>
<proteinExistence type="predicted"/>
<dbReference type="EMBL" id="BJVQ01000037">
    <property type="protein sequence ID" value="GEL47425.1"/>
    <property type="molecule type" value="Genomic_DNA"/>
</dbReference>
<protein>
    <submittedName>
        <fullName evidence="4">Fatty acid desaturase</fullName>
    </submittedName>
</protein>
<dbReference type="EMBL" id="JACHDN010000001">
    <property type="protein sequence ID" value="MBB5472508.1"/>
    <property type="molecule type" value="Genomic_DNA"/>
</dbReference>
<evidence type="ECO:0000256" key="1">
    <source>
        <dbReference type="SAM" id="MobiDB-lite"/>
    </source>
</evidence>
<reference evidence="3 5" key="1">
    <citation type="submission" date="2019-07" db="EMBL/GenBank/DDBJ databases">
        <title>Whole genome shotgun sequence of Cellulomonas hominis NBRC 16055.</title>
        <authorList>
            <person name="Hosoyama A."/>
            <person name="Uohara A."/>
            <person name="Ohji S."/>
            <person name="Ichikawa N."/>
        </authorList>
    </citation>
    <scope>NUCLEOTIDE SEQUENCE [LARGE SCALE GENOMIC DNA]</scope>
    <source>
        <strain evidence="3 5">NBRC 16055</strain>
    </source>
</reference>
<dbReference type="AlphaFoldDB" id="A0A511FDU5"/>
<keyword evidence="5" id="KW-1185">Reference proteome</keyword>
<dbReference type="Proteomes" id="UP000564629">
    <property type="component" value="Unassembled WGS sequence"/>
</dbReference>
<dbReference type="Proteomes" id="UP000321723">
    <property type="component" value="Unassembled WGS sequence"/>
</dbReference>
<evidence type="ECO:0000256" key="2">
    <source>
        <dbReference type="SAM" id="Phobius"/>
    </source>
</evidence>
<evidence type="ECO:0000313" key="5">
    <source>
        <dbReference type="Proteomes" id="UP000321723"/>
    </source>
</evidence>
<sequence>MGATEKRAAAFHPGSGPGGASMPEPRAATSRLWSRVAAAACGVAVALAAIALAWTGRWVWAALLLAVSYAVGWLRTTWAYTAWSARRARRRSARRTARRSLL</sequence>
<name>A0A511FDU5_9CELL</name>
<evidence type="ECO:0000313" key="6">
    <source>
        <dbReference type="Proteomes" id="UP000564629"/>
    </source>
</evidence>
<feature type="transmembrane region" description="Helical" evidence="2">
    <location>
        <begin position="60"/>
        <end position="85"/>
    </location>
</feature>
<reference evidence="4 6" key="2">
    <citation type="submission" date="2020-08" db="EMBL/GenBank/DDBJ databases">
        <title>Sequencing the genomes of 1000 actinobacteria strains.</title>
        <authorList>
            <person name="Klenk H.-P."/>
        </authorList>
    </citation>
    <scope>NUCLEOTIDE SEQUENCE [LARGE SCALE GENOMIC DNA]</scope>
    <source>
        <strain evidence="4 6">DSM 9581</strain>
    </source>
</reference>
<feature type="region of interest" description="Disordered" evidence="1">
    <location>
        <begin position="1"/>
        <end position="26"/>
    </location>
</feature>
<keyword evidence="2" id="KW-1133">Transmembrane helix</keyword>